<evidence type="ECO:0000256" key="9">
    <source>
        <dbReference type="ARBA" id="ARBA00024362"/>
    </source>
</evidence>
<dbReference type="GO" id="GO:0015229">
    <property type="term" value="F:L-ascorbic acid transmembrane transporter activity"/>
    <property type="evidence" value="ECO:0007669"/>
    <property type="project" value="EnsemblPlants"/>
</dbReference>
<dbReference type="GO" id="GO:0010028">
    <property type="term" value="P:xanthophyll cycle"/>
    <property type="evidence" value="ECO:0007669"/>
    <property type="project" value="EnsemblPlants"/>
</dbReference>
<feature type="transmembrane region" description="Helical" evidence="10">
    <location>
        <begin position="417"/>
        <end position="438"/>
    </location>
</feature>
<sequence length="606" mass="67458">MAIGGLISNRNFGCFIDSGKVCQTNHAVVHRKGERLYNQGKTFYQNLCTPRGSVSRNSYSPYLHAISSDANILKPTGRVHDEGDLYLIMSLQSGIRSHSIITKQRSTGRCKSYLSSNHLFRSCIQSRKLDKLDNRQYQKYEHVKVNRTRAYYKSEDNDITKPEVDSLSSIEGSSEAVLADGNVLKLSSWWEQFPKRWVIVLLCFTAFLLCNMDRVNMSIAILPMSQEFNWDSATVGLIQSSFFWGYLLTQILGGIWADKIGGKRVLGFGVVWWSVATILTPIAAKISLPFLLIMRAFMGIGEGVAMPAMNNILSKWIPVSERSRALSLVYSGMYLGSVTGLAFSPILIQKFKWPSVFYSFGSLGSIWFALWLKKAYSSPKEDPELSTEEKELIMGGNISKEPVTVIPWKLILSKPPVWALIICHFCHNWGTFILLTWMPTYYNQVLKFNLTESGLFCVLPWLTMAVFANIGGWIADTLVSRGLSVTTVRKIMQSIGFLGPAFFLSQLSRVKTPAMAVLCMACSQGSDAFSQSGLYSNHQDIGPRYSGVLLGLSNTAGVLAGVFGTAATGYILQRGSWDDVFKVAVALYLVGTLIWNLFSTGEKILD</sequence>
<dbReference type="CDD" id="cd17380">
    <property type="entry name" value="MFS_SLC17A9_like"/>
    <property type="match status" value="1"/>
</dbReference>
<evidence type="ECO:0000313" key="13">
    <source>
        <dbReference type="Proteomes" id="UP000327085"/>
    </source>
</evidence>
<dbReference type="Gene3D" id="1.20.1250.20">
    <property type="entry name" value="MFS general substrate transporter like domains"/>
    <property type="match status" value="2"/>
</dbReference>
<dbReference type="InterPro" id="IPR044777">
    <property type="entry name" value="SLC17A9-like"/>
</dbReference>
<feature type="transmembrane region" description="Helical" evidence="10">
    <location>
        <begin position="353"/>
        <end position="372"/>
    </location>
</feature>
<proteinExistence type="inferred from homology"/>
<dbReference type="InterPro" id="IPR011701">
    <property type="entry name" value="MFS"/>
</dbReference>
<dbReference type="InParanoid" id="A0A5E4GEI1"/>
<evidence type="ECO:0000256" key="3">
    <source>
        <dbReference type="ARBA" id="ARBA00022528"/>
    </source>
</evidence>
<dbReference type="FunFam" id="1.20.1250.20:FF:000058">
    <property type="entry name" value="ascorbate transporter, chloroplastic isoform X1"/>
    <property type="match status" value="1"/>
</dbReference>
<evidence type="ECO:0000256" key="2">
    <source>
        <dbReference type="ARBA" id="ARBA00004229"/>
    </source>
</evidence>
<dbReference type="Gramene" id="VVA38063">
    <property type="protein sequence ID" value="VVA38063"/>
    <property type="gene ID" value="Prudul26B003961"/>
</dbReference>
<evidence type="ECO:0000256" key="1">
    <source>
        <dbReference type="ARBA" id="ARBA00004141"/>
    </source>
</evidence>
<dbReference type="GO" id="GO:0009706">
    <property type="term" value="C:chloroplast inner membrane"/>
    <property type="evidence" value="ECO:0007669"/>
    <property type="project" value="EnsemblPlants"/>
</dbReference>
<keyword evidence="4" id="KW-0934">Plastid</keyword>
<dbReference type="InterPro" id="IPR036259">
    <property type="entry name" value="MFS_trans_sf"/>
</dbReference>
<feature type="transmembrane region" description="Helical" evidence="10">
    <location>
        <begin position="233"/>
        <end position="253"/>
    </location>
</feature>
<evidence type="ECO:0000259" key="11">
    <source>
        <dbReference type="PROSITE" id="PS50850"/>
    </source>
</evidence>
<keyword evidence="7 10" id="KW-1133">Transmembrane helix</keyword>
<name>A0A5E4GEI1_PRUDU</name>
<dbReference type="SUPFAM" id="SSF103473">
    <property type="entry name" value="MFS general substrate transporter"/>
    <property type="match status" value="1"/>
</dbReference>
<feature type="transmembrane region" description="Helical" evidence="10">
    <location>
        <begin position="265"/>
        <end position="284"/>
    </location>
</feature>
<evidence type="ECO:0000313" key="12">
    <source>
        <dbReference type="EMBL" id="VVA38063.1"/>
    </source>
</evidence>
<feature type="transmembrane region" description="Helical" evidence="10">
    <location>
        <begin position="325"/>
        <end position="347"/>
    </location>
</feature>
<dbReference type="Pfam" id="PF07690">
    <property type="entry name" value="MFS_1"/>
    <property type="match status" value="1"/>
</dbReference>
<keyword evidence="5 10" id="KW-0812">Transmembrane</keyword>
<keyword evidence="3" id="KW-0150">Chloroplast</keyword>
<feature type="transmembrane region" description="Helical" evidence="10">
    <location>
        <begin position="458"/>
        <end position="479"/>
    </location>
</feature>
<dbReference type="PROSITE" id="PS50850">
    <property type="entry name" value="MFS"/>
    <property type="match status" value="1"/>
</dbReference>
<accession>A0A5E4GEI1</accession>
<evidence type="ECO:0000256" key="10">
    <source>
        <dbReference type="SAM" id="Phobius"/>
    </source>
</evidence>
<evidence type="ECO:0000256" key="4">
    <source>
        <dbReference type="ARBA" id="ARBA00022640"/>
    </source>
</evidence>
<feature type="transmembrane region" description="Helical" evidence="10">
    <location>
        <begin position="579"/>
        <end position="598"/>
    </location>
</feature>
<dbReference type="PANTHER" id="PTHR11662">
    <property type="entry name" value="SOLUTE CARRIER FAMILY 17"/>
    <property type="match status" value="1"/>
</dbReference>
<evidence type="ECO:0000256" key="5">
    <source>
        <dbReference type="ARBA" id="ARBA00022692"/>
    </source>
</evidence>
<keyword evidence="8 10" id="KW-0472">Membrane</keyword>
<feature type="transmembrane region" description="Helical" evidence="10">
    <location>
        <begin position="548"/>
        <end position="572"/>
    </location>
</feature>
<evidence type="ECO:0000256" key="7">
    <source>
        <dbReference type="ARBA" id="ARBA00022989"/>
    </source>
</evidence>
<dbReference type="EMBL" id="CABIKO010000601">
    <property type="protein sequence ID" value="VVA38063.1"/>
    <property type="molecule type" value="Genomic_DNA"/>
</dbReference>
<feature type="domain" description="Major facilitator superfamily (MFS) profile" evidence="11">
    <location>
        <begin position="199"/>
        <end position="603"/>
    </location>
</feature>
<dbReference type="InterPro" id="IPR020846">
    <property type="entry name" value="MFS_dom"/>
</dbReference>
<dbReference type="OMA" id="ECEYIQK"/>
<dbReference type="FunFam" id="1.20.1250.20:FF:000086">
    <property type="entry name" value="ascorbate transporter, chloroplastic isoform X2"/>
    <property type="match status" value="1"/>
</dbReference>
<dbReference type="FunCoup" id="A0A5E4GEI1">
    <property type="interactions" value="883"/>
</dbReference>
<dbReference type="InterPro" id="IPR050382">
    <property type="entry name" value="MFS_Na/Anion_cotransporter"/>
</dbReference>
<evidence type="ECO:0000256" key="6">
    <source>
        <dbReference type="ARBA" id="ARBA00022946"/>
    </source>
</evidence>
<keyword evidence="6" id="KW-0809">Transit peptide</keyword>
<dbReference type="Proteomes" id="UP000327085">
    <property type="component" value="Chromosome 2"/>
</dbReference>
<protein>
    <submittedName>
        <fullName evidence="12">PREDICTED: ascorbate transporter</fullName>
    </submittedName>
</protein>
<dbReference type="AlphaFoldDB" id="A0A5E4GEI1"/>
<feature type="transmembrane region" description="Helical" evidence="10">
    <location>
        <begin position="290"/>
        <end position="313"/>
    </location>
</feature>
<organism evidence="12 13">
    <name type="scientific">Prunus dulcis</name>
    <name type="common">Almond</name>
    <name type="synonym">Amygdalus dulcis</name>
    <dbReference type="NCBI Taxonomy" id="3755"/>
    <lineage>
        <taxon>Eukaryota</taxon>
        <taxon>Viridiplantae</taxon>
        <taxon>Streptophyta</taxon>
        <taxon>Embryophyta</taxon>
        <taxon>Tracheophyta</taxon>
        <taxon>Spermatophyta</taxon>
        <taxon>Magnoliopsida</taxon>
        <taxon>eudicotyledons</taxon>
        <taxon>Gunneridae</taxon>
        <taxon>Pentapetalae</taxon>
        <taxon>rosids</taxon>
        <taxon>fabids</taxon>
        <taxon>Rosales</taxon>
        <taxon>Rosaceae</taxon>
        <taxon>Amygdaloideae</taxon>
        <taxon>Amygdaleae</taxon>
        <taxon>Prunus</taxon>
    </lineage>
</organism>
<gene>
    <name evidence="12" type="ORF">ALMOND_2B003961</name>
</gene>
<comment type="similarity">
    <text evidence="9">Belongs to the major facilitator superfamily. Sodium/anion cotransporter (TC 2.A.1.14) family.</text>
</comment>
<comment type="subcellular location">
    <subcellularLocation>
        <location evidence="1">Membrane</location>
        <topology evidence="1">Multi-pass membrane protein</topology>
    </subcellularLocation>
    <subcellularLocation>
        <location evidence="2">Plastid</location>
        <location evidence="2">Chloroplast</location>
    </subcellularLocation>
</comment>
<dbReference type="GO" id="GO:0005315">
    <property type="term" value="F:phosphate transmembrane transporter activity"/>
    <property type="evidence" value="ECO:0007669"/>
    <property type="project" value="EnsemblPlants"/>
</dbReference>
<feature type="transmembrane region" description="Helical" evidence="10">
    <location>
        <begin position="197"/>
        <end position="221"/>
    </location>
</feature>
<evidence type="ECO:0000256" key="8">
    <source>
        <dbReference type="ARBA" id="ARBA00023136"/>
    </source>
</evidence>
<dbReference type="PANTHER" id="PTHR11662:SF451">
    <property type="entry name" value="MAJOR FACILITATOR SUPERFAMILY (MFS) PROFILE DOMAIN-CONTAINING PROTEIN"/>
    <property type="match status" value="1"/>
</dbReference>
<reference evidence="13" key="1">
    <citation type="journal article" date="2020" name="Plant J.">
        <title>Transposons played a major role in the diversification between the closely related almond and peach genomes: results from the almond genome sequence.</title>
        <authorList>
            <person name="Alioto T."/>
            <person name="Alexiou K.G."/>
            <person name="Bardil A."/>
            <person name="Barteri F."/>
            <person name="Castanera R."/>
            <person name="Cruz F."/>
            <person name="Dhingra A."/>
            <person name="Duval H."/>
            <person name="Fernandez I Marti A."/>
            <person name="Frias L."/>
            <person name="Galan B."/>
            <person name="Garcia J.L."/>
            <person name="Howad W."/>
            <person name="Gomez-Garrido J."/>
            <person name="Gut M."/>
            <person name="Julca I."/>
            <person name="Morata J."/>
            <person name="Puigdomenech P."/>
            <person name="Ribeca P."/>
            <person name="Rubio Cabetas M.J."/>
            <person name="Vlasova A."/>
            <person name="Wirthensohn M."/>
            <person name="Garcia-Mas J."/>
            <person name="Gabaldon T."/>
            <person name="Casacuberta J.M."/>
            <person name="Arus P."/>
        </authorList>
    </citation>
    <scope>NUCLEOTIDE SEQUENCE [LARGE SCALE GENOMIC DNA]</scope>
    <source>
        <strain evidence="13">cv. Texas</strain>
    </source>
</reference>